<dbReference type="GO" id="GO:0005634">
    <property type="term" value="C:nucleus"/>
    <property type="evidence" value="ECO:0007669"/>
    <property type="project" value="UniProtKB-SubCell"/>
</dbReference>
<evidence type="ECO:0000256" key="8">
    <source>
        <dbReference type="ARBA" id="ARBA00023242"/>
    </source>
</evidence>
<evidence type="ECO:0000256" key="4">
    <source>
        <dbReference type="ARBA" id="ARBA00022490"/>
    </source>
</evidence>
<feature type="region of interest" description="Disordered" evidence="9">
    <location>
        <begin position="364"/>
        <end position="513"/>
    </location>
</feature>
<keyword evidence="6" id="KW-0805">Transcription regulation</keyword>
<gene>
    <name evidence="10" type="ORF">HRR80_005013</name>
</gene>
<dbReference type="InterPro" id="IPR013734">
    <property type="entry name" value="TF_Nrm1/Whi5"/>
</dbReference>
<dbReference type="Pfam" id="PF08528">
    <property type="entry name" value="Whi5"/>
    <property type="match status" value="1"/>
</dbReference>
<evidence type="ECO:0000256" key="3">
    <source>
        <dbReference type="ARBA" id="ARBA00006922"/>
    </source>
</evidence>
<feature type="compositionally biased region" description="Basic and acidic residues" evidence="9">
    <location>
        <begin position="483"/>
        <end position="494"/>
    </location>
</feature>
<keyword evidence="4" id="KW-0963">Cytoplasm</keyword>
<feature type="compositionally biased region" description="Low complexity" evidence="9">
    <location>
        <begin position="374"/>
        <end position="394"/>
    </location>
</feature>
<evidence type="ECO:0000313" key="11">
    <source>
        <dbReference type="Proteomes" id="UP001161757"/>
    </source>
</evidence>
<dbReference type="AlphaFoldDB" id="A0AAN6EUG7"/>
<evidence type="ECO:0000256" key="2">
    <source>
        <dbReference type="ARBA" id="ARBA00004496"/>
    </source>
</evidence>
<protein>
    <submittedName>
        <fullName evidence="10">Uncharacterized protein</fullName>
    </submittedName>
</protein>
<dbReference type="Proteomes" id="UP001161757">
    <property type="component" value="Unassembled WGS sequence"/>
</dbReference>
<keyword evidence="7" id="KW-0804">Transcription</keyword>
<comment type="subcellular location">
    <subcellularLocation>
        <location evidence="2">Cytoplasm</location>
    </subcellularLocation>
    <subcellularLocation>
        <location evidence="1">Nucleus</location>
    </subcellularLocation>
</comment>
<feature type="compositionally biased region" description="Low complexity" evidence="9">
    <location>
        <begin position="293"/>
        <end position="302"/>
    </location>
</feature>
<sequence length="562" mass="61754">MSTTTSPTRRVLGEKDPNANLQTHTLPPRKAHVHTGLENASPIAQRPTTLKRALSPSSPRPRAGQKRKIEDANDEEFIIPDSQDGNARTVYPHTHPLSQMTDILSDSPTEVEGAGLYKSTPNTVFSSFRPSQDDPSHVQVEAQFEIHEEPSQQTLDKMHAVTLPQNTSQIVPPLRPNLNKECSQISLSMSSLIDFGNNRSSQVDETEDQDQGQDDMQMMEEDQATEVPKEQTSKTQEEARKEMLLEKAETLRTRLQLALFKIQTNQISRPFAHLQLPKNDRLSSTPPDITVESSSPSSSSTIRGGGGRGSYQSPLTPESRIALARARATMDPKLRNTTVKSLSSLPMPHIAPTAFSARWNTADVTGPQIGMSDQQQHQQQRQQQQPQPKQNQTQFRPDPTHSNIEIPSSPPLLPAAQASEGNGRTLYSGRDQLGGEPHRQQQQQQHMLSMSDEQPRTPLRRVSYPYPDSAPSSISVDRRHHLHQEGERGEHDVQAPHTGHQQRNRGYRPGGLTSSVVKGEAANSLLELVRGGNGHGNGNGNGHDGYSGYGTATSGGVGMCGL</sequence>
<evidence type="ECO:0000313" key="10">
    <source>
        <dbReference type="EMBL" id="KAJ8990954.1"/>
    </source>
</evidence>
<comment type="similarity">
    <text evidence="3">Belongs to the WHI5/NRM1 family.</text>
</comment>
<proteinExistence type="inferred from homology"/>
<evidence type="ECO:0000256" key="5">
    <source>
        <dbReference type="ARBA" id="ARBA00022491"/>
    </source>
</evidence>
<evidence type="ECO:0000256" key="1">
    <source>
        <dbReference type="ARBA" id="ARBA00004123"/>
    </source>
</evidence>
<keyword evidence="5" id="KW-0678">Repressor</keyword>
<dbReference type="EMBL" id="JAJGCB010000009">
    <property type="protein sequence ID" value="KAJ8990954.1"/>
    <property type="molecule type" value="Genomic_DNA"/>
</dbReference>
<keyword evidence="8" id="KW-0539">Nucleus</keyword>
<evidence type="ECO:0000256" key="6">
    <source>
        <dbReference type="ARBA" id="ARBA00023015"/>
    </source>
</evidence>
<feature type="region of interest" description="Disordered" evidence="9">
    <location>
        <begin position="277"/>
        <end position="317"/>
    </location>
</feature>
<evidence type="ECO:0000256" key="9">
    <source>
        <dbReference type="SAM" id="MobiDB-lite"/>
    </source>
</evidence>
<evidence type="ECO:0000256" key="7">
    <source>
        <dbReference type="ARBA" id="ARBA00023163"/>
    </source>
</evidence>
<feature type="region of interest" description="Disordered" evidence="9">
    <location>
        <begin position="1"/>
        <end position="93"/>
    </location>
</feature>
<organism evidence="10 11">
    <name type="scientific">Exophiala dermatitidis</name>
    <name type="common">Black yeast-like fungus</name>
    <name type="synonym">Wangiella dermatitidis</name>
    <dbReference type="NCBI Taxonomy" id="5970"/>
    <lineage>
        <taxon>Eukaryota</taxon>
        <taxon>Fungi</taxon>
        <taxon>Dikarya</taxon>
        <taxon>Ascomycota</taxon>
        <taxon>Pezizomycotina</taxon>
        <taxon>Eurotiomycetes</taxon>
        <taxon>Chaetothyriomycetidae</taxon>
        <taxon>Chaetothyriales</taxon>
        <taxon>Herpotrichiellaceae</taxon>
        <taxon>Exophiala</taxon>
    </lineage>
</organism>
<feature type="region of interest" description="Disordered" evidence="9">
    <location>
        <begin position="533"/>
        <end position="553"/>
    </location>
</feature>
<reference evidence="10" key="1">
    <citation type="submission" date="2023-01" db="EMBL/GenBank/DDBJ databases">
        <title>Exophiala dermititidis isolated from Cystic Fibrosis Patient.</title>
        <authorList>
            <person name="Kurbessoian T."/>
            <person name="Crocker A."/>
            <person name="Murante D."/>
            <person name="Hogan D.A."/>
            <person name="Stajich J.E."/>
        </authorList>
    </citation>
    <scope>NUCLEOTIDE SEQUENCE</scope>
    <source>
        <strain evidence="10">Ex8</strain>
    </source>
</reference>
<comment type="caution">
    <text evidence="10">The sequence shown here is derived from an EMBL/GenBank/DDBJ whole genome shotgun (WGS) entry which is preliminary data.</text>
</comment>
<accession>A0AAN6EUG7</accession>
<feature type="region of interest" description="Disordered" evidence="9">
    <location>
        <begin position="219"/>
        <end position="239"/>
    </location>
</feature>
<dbReference type="GO" id="GO:0005737">
    <property type="term" value="C:cytoplasm"/>
    <property type="evidence" value="ECO:0007669"/>
    <property type="project" value="UniProtKB-SubCell"/>
</dbReference>
<name>A0AAN6EUG7_EXODE</name>
<feature type="compositionally biased region" description="Basic and acidic residues" evidence="9">
    <location>
        <begin position="227"/>
        <end position="239"/>
    </location>
</feature>